<dbReference type="Gene3D" id="3.40.50.150">
    <property type="entry name" value="Vaccinia Virus protein VP39"/>
    <property type="match status" value="1"/>
</dbReference>
<dbReference type="PRINTS" id="PR00105">
    <property type="entry name" value="C5METTRFRASE"/>
</dbReference>
<dbReference type="EMBL" id="BMQX01000016">
    <property type="protein sequence ID" value="GGQ22733.1"/>
    <property type="molecule type" value="Genomic_DNA"/>
</dbReference>
<evidence type="ECO:0000256" key="5">
    <source>
        <dbReference type="ARBA" id="ARBA00047422"/>
    </source>
</evidence>
<comment type="catalytic activity">
    <reaction evidence="5 8">
        <text>a 2'-deoxycytidine in DNA + S-adenosyl-L-methionine = a 5-methyl-2'-deoxycytidine in DNA + S-adenosyl-L-homocysteine + H(+)</text>
        <dbReference type="Rhea" id="RHEA:13681"/>
        <dbReference type="Rhea" id="RHEA-COMP:11369"/>
        <dbReference type="Rhea" id="RHEA-COMP:11370"/>
        <dbReference type="ChEBI" id="CHEBI:15378"/>
        <dbReference type="ChEBI" id="CHEBI:57856"/>
        <dbReference type="ChEBI" id="CHEBI:59789"/>
        <dbReference type="ChEBI" id="CHEBI:85452"/>
        <dbReference type="ChEBI" id="CHEBI:85454"/>
        <dbReference type="EC" id="2.1.1.37"/>
    </reaction>
</comment>
<dbReference type="PROSITE" id="PS50943">
    <property type="entry name" value="HTH_CROC1"/>
    <property type="match status" value="1"/>
</dbReference>
<keyword evidence="1 6" id="KW-0489">Methyltransferase</keyword>
<comment type="caution">
    <text evidence="10">The sequence shown here is derived from an EMBL/GenBank/DDBJ whole genome shotgun (WGS) entry which is preliminary data.</text>
</comment>
<dbReference type="InterPro" id="IPR029063">
    <property type="entry name" value="SAM-dependent_MTases_sf"/>
</dbReference>
<accession>A0ABQ2RF16</accession>
<dbReference type="SMART" id="SM00530">
    <property type="entry name" value="HTH_XRE"/>
    <property type="match status" value="1"/>
</dbReference>
<evidence type="ECO:0000256" key="8">
    <source>
        <dbReference type="RuleBase" id="RU000417"/>
    </source>
</evidence>
<dbReference type="Pfam" id="PF00145">
    <property type="entry name" value="DNA_methylase"/>
    <property type="match status" value="2"/>
</dbReference>
<dbReference type="InterPro" id="IPR010982">
    <property type="entry name" value="Lambda_DNA-bd_dom_sf"/>
</dbReference>
<keyword evidence="4" id="KW-0680">Restriction system</keyword>
<dbReference type="GO" id="GO:0008168">
    <property type="term" value="F:methyltransferase activity"/>
    <property type="evidence" value="ECO:0007669"/>
    <property type="project" value="UniProtKB-KW"/>
</dbReference>
<gene>
    <name evidence="10" type="ORF">GCM10009411_23460</name>
</gene>
<comment type="similarity">
    <text evidence="6 7">Belongs to the class I-like SAM-binding methyltransferase superfamily. C5-methyltransferase family.</text>
</comment>
<name>A0ABQ2RF16_9GAMM</name>
<dbReference type="SUPFAM" id="SSF47413">
    <property type="entry name" value="lambda repressor-like DNA-binding domains"/>
    <property type="match status" value="1"/>
</dbReference>
<sequence>MVLKLNTSNYIRELRQNLALGQRELANLIGLGKDGERTVRGWETGEHKPSPLKWGKIVDLAKEMQSFYDNAPLKQGKIEEADFRFIDLFAGIGGIRYPFQQLGGHCVFTSEWDKFAQRTYLANYGEMPNGDITKIAAKDIPDHEILLGGFPCQAFSQAGLKQGFSDTRGTMFFEVQRILTEKRPKAFLLENVKQLRGHDKGRTLKMILDILQGKNEQDIPEDIPMSEEARNALADKLNYWVDVRVLRAGDFGVPQNRERVFIIGFDKNQFPNVDFDKAFCWPEPPKTPTCVGEILQTELELKTDQEKYGKDRFTISDKLWEGHQKRKAGHKTKGNGFGYSLVNESSEYTNTISARYYKDGSEILLDQSHLNKNPRMLTPRECARLQGFPKNFKVDAVSQNQVYQQFGNSVCMKVIEAVAEQMVKTLTIAEQSICKQRKAS</sequence>
<dbReference type="InterPro" id="IPR001387">
    <property type="entry name" value="Cro/C1-type_HTH"/>
</dbReference>
<dbReference type="NCBIfam" id="TIGR00675">
    <property type="entry name" value="dcm"/>
    <property type="match status" value="2"/>
</dbReference>
<dbReference type="Gene3D" id="3.90.120.30">
    <property type="match status" value="1"/>
</dbReference>
<organism evidence="10 11">
    <name type="scientific">Shewanella litoralis</name>
    <dbReference type="NCBI Taxonomy" id="2282700"/>
    <lineage>
        <taxon>Bacteria</taxon>
        <taxon>Pseudomonadati</taxon>
        <taxon>Pseudomonadota</taxon>
        <taxon>Gammaproteobacteria</taxon>
        <taxon>Alteromonadales</taxon>
        <taxon>Shewanellaceae</taxon>
        <taxon>Shewanella</taxon>
    </lineage>
</organism>
<dbReference type="GO" id="GO:0032259">
    <property type="term" value="P:methylation"/>
    <property type="evidence" value="ECO:0007669"/>
    <property type="project" value="UniProtKB-KW"/>
</dbReference>
<dbReference type="PROSITE" id="PS51679">
    <property type="entry name" value="SAM_MT_C5"/>
    <property type="match status" value="1"/>
</dbReference>
<feature type="domain" description="HTH cro/C1-type" evidence="9">
    <location>
        <begin position="11"/>
        <end position="60"/>
    </location>
</feature>
<feature type="active site" evidence="6">
    <location>
        <position position="152"/>
    </location>
</feature>
<keyword evidence="2 6" id="KW-0808">Transferase</keyword>
<evidence type="ECO:0000313" key="10">
    <source>
        <dbReference type="EMBL" id="GGQ22733.1"/>
    </source>
</evidence>
<dbReference type="Gene3D" id="1.10.260.40">
    <property type="entry name" value="lambda repressor-like DNA-binding domains"/>
    <property type="match status" value="1"/>
</dbReference>
<evidence type="ECO:0000313" key="11">
    <source>
        <dbReference type="Proteomes" id="UP000619118"/>
    </source>
</evidence>
<dbReference type="CDD" id="cd00315">
    <property type="entry name" value="Cyt_C5_DNA_methylase"/>
    <property type="match status" value="1"/>
</dbReference>
<dbReference type="PANTHER" id="PTHR46098">
    <property type="entry name" value="TRNA (CYTOSINE(38)-C(5))-METHYLTRANSFERASE"/>
    <property type="match status" value="1"/>
</dbReference>
<dbReference type="Proteomes" id="UP000619118">
    <property type="component" value="Unassembled WGS sequence"/>
</dbReference>
<keyword evidence="11" id="KW-1185">Reference proteome</keyword>
<evidence type="ECO:0000256" key="3">
    <source>
        <dbReference type="ARBA" id="ARBA00022691"/>
    </source>
</evidence>
<keyword evidence="3 6" id="KW-0949">S-adenosyl-L-methionine</keyword>
<reference evidence="11" key="1">
    <citation type="journal article" date="2019" name="Int. J. Syst. Evol. Microbiol.">
        <title>The Global Catalogue of Microorganisms (GCM) 10K type strain sequencing project: providing services to taxonomists for standard genome sequencing and annotation.</title>
        <authorList>
            <consortium name="The Broad Institute Genomics Platform"/>
            <consortium name="The Broad Institute Genome Sequencing Center for Infectious Disease"/>
            <person name="Wu L."/>
            <person name="Ma J."/>
        </authorList>
    </citation>
    <scope>NUCLEOTIDE SEQUENCE [LARGE SCALE GENOMIC DNA]</scope>
    <source>
        <strain evidence="11">JCM 32306</strain>
    </source>
</reference>
<dbReference type="EC" id="2.1.1.37" evidence="8"/>
<dbReference type="CDD" id="cd00093">
    <property type="entry name" value="HTH_XRE"/>
    <property type="match status" value="1"/>
</dbReference>
<dbReference type="PROSITE" id="PS00094">
    <property type="entry name" value="C5_MTASE_1"/>
    <property type="match status" value="1"/>
</dbReference>
<proteinExistence type="inferred from homology"/>
<evidence type="ECO:0000256" key="1">
    <source>
        <dbReference type="ARBA" id="ARBA00022603"/>
    </source>
</evidence>
<dbReference type="PANTHER" id="PTHR46098:SF1">
    <property type="entry name" value="TRNA (CYTOSINE(38)-C(5))-METHYLTRANSFERASE"/>
    <property type="match status" value="1"/>
</dbReference>
<dbReference type="InterPro" id="IPR001525">
    <property type="entry name" value="C5_MeTfrase"/>
</dbReference>
<evidence type="ECO:0000259" key="9">
    <source>
        <dbReference type="PROSITE" id="PS50943"/>
    </source>
</evidence>
<protein>
    <recommendedName>
        <fullName evidence="8">Cytosine-specific methyltransferase</fullName>
        <ecNumber evidence="8">2.1.1.37</ecNumber>
    </recommendedName>
</protein>
<evidence type="ECO:0000256" key="7">
    <source>
        <dbReference type="RuleBase" id="RU000416"/>
    </source>
</evidence>
<evidence type="ECO:0000256" key="4">
    <source>
        <dbReference type="ARBA" id="ARBA00022747"/>
    </source>
</evidence>
<evidence type="ECO:0000256" key="2">
    <source>
        <dbReference type="ARBA" id="ARBA00022679"/>
    </source>
</evidence>
<dbReference type="InterPro" id="IPR018117">
    <property type="entry name" value="C5_DNA_meth_AS"/>
</dbReference>
<evidence type="ECO:0000256" key="6">
    <source>
        <dbReference type="PROSITE-ProRule" id="PRU01016"/>
    </source>
</evidence>
<dbReference type="SUPFAM" id="SSF53335">
    <property type="entry name" value="S-adenosyl-L-methionine-dependent methyltransferases"/>
    <property type="match status" value="1"/>
</dbReference>
<dbReference type="InterPro" id="IPR050750">
    <property type="entry name" value="C5-MTase"/>
</dbReference>